<accession>A0A7S7SL70</accession>
<keyword evidence="3" id="KW-1185">Reference proteome</keyword>
<dbReference type="AlphaFoldDB" id="A0A7S7SL70"/>
<evidence type="ECO:0000313" key="2">
    <source>
        <dbReference type="EMBL" id="QOY87775.1"/>
    </source>
</evidence>
<sequence length="154" mass="16986">MTRVYRILREHYATNSFDGEGAFLFGGRWSSPGTRIAYAAEHLSLAMVEYFVHLNADDPPKDLVVVGADIPDSVSRIVIAQHDLPADWRQVPAGPTLADIGDSFVAERQAAVLVVPSALVPSESNWLINPVHPQFADIQVLPPEPFQYDARFFG</sequence>
<dbReference type="InterPro" id="IPR014914">
    <property type="entry name" value="RES_dom"/>
</dbReference>
<name>A0A7S7SL70_PALFE</name>
<evidence type="ECO:0000259" key="1">
    <source>
        <dbReference type="SMART" id="SM00953"/>
    </source>
</evidence>
<dbReference type="SMART" id="SM00953">
    <property type="entry name" value="RES"/>
    <property type="match status" value="1"/>
</dbReference>
<proteinExistence type="predicted"/>
<dbReference type="KEGG" id="pfer:IRI77_34375"/>
<dbReference type="RefSeq" id="WP_194449442.1">
    <property type="nucleotide sequence ID" value="NZ_CP063849.1"/>
</dbReference>
<dbReference type="EMBL" id="CP063849">
    <property type="protein sequence ID" value="QOY87775.1"/>
    <property type="molecule type" value="Genomic_DNA"/>
</dbReference>
<organism evidence="2 3">
    <name type="scientific">Paludibaculum fermentans</name>
    <dbReference type="NCBI Taxonomy" id="1473598"/>
    <lineage>
        <taxon>Bacteria</taxon>
        <taxon>Pseudomonadati</taxon>
        <taxon>Acidobacteriota</taxon>
        <taxon>Terriglobia</taxon>
        <taxon>Bryobacterales</taxon>
        <taxon>Bryobacteraceae</taxon>
        <taxon>Paludibaculum</taxon>
    </lineage>
</organism>
<gene>
    <name evidence="2" type="ORF">IRI77_34375</name>
</gene>
<dbReference type="Proteomes" id="UP000593892">
    <property type="component" value="Chromosome"/>
</dbReference>
<dbReference type="Pfam" id="PF08808">
    <property type="entry name" value="RES"/>
    <property type="match status" value="1"/>
</dbReference>
<protein>
    <submittedName>
        <fullName evidence="2">RES family NAD+ phosphorylase</fullName>
    </submittedName>
</protein>
<evidence type="ECO:0000313" key="3">
    <source>
        <dbReference type="Proteomes" id="UP000593892"/>
    </source>
</evidence>
<reference evidence="2 3" key="1">
    <citation type="submission" date="2020-10" db="EMBL/GenBank/DDBJ databases">
        <title>Complete genome sequence of Paludibaculum fermentans P105T, a facultatively anaerobic acidobacterium capable of dissimilatory Fe(III) reduction.</title>
        <authorList>
            <person name="Dedysh S.N."/>
            <person name="Beletsky A.V."/>
            <person name="Kulichevskaya I.S."/>
            <person name="Mardanov A.V."/>
            <person name="Ravin N.V."/>
        </authorList>
    </citation>
    <scope>NUCLEOTIDE SEQUENCE [LARGE SCALE GENOMIC DNA]</scope>
    <source>
        <strain evidence="2 3">P105</strain>
    </source>
</reference>
<feature type="domain" description="RES" evidence="1">
    <location>
        <begin position="16"/>
        <end position="142"/>
    </location>
</feature>